<feature type="compositionally biased region" description="Polar residues" evidence="1">
    <location>
        <begin position="649"/>
        <end position="669"/>
    </location>
</feature>
<feature type="compositionally biased region" description="Polar residues" evidence="1">
    <location>
        <begin position="406"/>
        <end position="419"/>
    </location>
</feature>
<feature type="compositionally biased region" description="Basic and acidic residues" evidence="1">
    <location>
        <begin position="151"/>
        <end position="176"/>
    </location>
</feature>
<feature type="compositionally biased region" description="Basic and acidic residues" evidence="1">
    <location>
        <begin position="2257"/>
        <end position="2314"/>
    </location>
</feature>
<feature type="compositionally biased region" description="Polar residues" evidence="1">
    <location>
        <begin position="499"/>
        <end position="510"/>
    </location>
</feature>
<feature type="compositionally biased region" description="Basic and acidic residues" evidence="1">
    <location>
        <begin position="2206"/>
        <end position="2220"/>
    </location>
</feature>
<feature type="compositionally biased region" description="Acidic residues" evidence="1">
    <location>
        <begin position="2221"/>
        <end position="2235"/>
    </location>
</feature>
<feature type="compositionally biased region" description="Polar residues" evidence="1">
    <location>
        <begin position="426"/>
        <end position="443"/>
    </location>
</feature>
<feature type="compositionally biased region" description="Polar residues" evidence="1">
    <location>
        <begin position="1160"/>
        <end position="1192"/>
    </location>
</feature>
<feature type="compositionally biased region" description="Basic and acidic residues" evidence="1">
    <location>
        <begin position="1558"/>
        <end position="1568"/>
    </location>
</feature>
<feature type="compositionally biased region" description="Basic and acidic residues" evidence="1">
    <location>
        <begin position="1926"/>
        <end position="1940"/>
    </location>
</feature>
<feature type="compositionally biased region" description="Basic residues" evidence="1">
    <location>
        <begin position="133"/>
        <end position="142"/>
    </location>
</feature>
<feature type="compositionally biased region" description="Acidic residues" evidence="1">
    <location>
        <begin position="2191"/>
        <end position="2205"/>
    </location>
</feature>
<feature type="compositionally biased region" description="Basic and acidic residues" evidence="1">
    <location>
        <begin position="1591"/>
        <end position="1615"/>
    </location>
</feature>
<feature type="compositionally biased region" description="Basic and acidic residues" evidence="1">
    <location>
        <begin position="1763"/>
        <end position="1781"/>
    </location>
</feature>
<feature type="compositionally biased region" description="Basic and acidic residues" evidence="1">
    <location>
        <begin position="1203"/>
        <end position="1219"/>
    </location>
</feature>
<feature type="compositionally biased region" description="Basic and acidic residues" evidence="1">
    <location>
        <begin position="350"/>
        <end position="371"/>
    </location>
</feature>
<feature type="region of interest" description="Disordered" evidence="1">
    <location>
        <begin position="1"/>
        <end position="1296"/>
    </location>
</feature>
<feature type="compositionally biased region" description="Basic and acidic residues" evidence="1">
    <location>
        <begin position="2410"/>
        <end position="2429"/>
    </location>
</feature>
<feature type="compositionally biased region" description="Polar residues" evidence="1">
    <location>
        <begin position="1576"/>
        <end position="1585"/>
    </location>
</feature>
<feature type="compositionally biased region" description="Low complexity" evidence="1">
    <location>
        <begin position="796"/>
        <end position="811"/>
    </location>
</feature>
<feature type="compositionally biased region" description="Low complexity" evidence="1">
    <location>
        <begin position="2575"/>
        <end position="2596"/>
    </location>
</feature>
<feature type="region of interest" description="Disordered" evidence="1">
    <location>
        <begin position="2631"/>
        <end position="2667"/>
    </location>
</feature>
<feature type="compositionally biased region" description="Basic and acidic residues" evidence="1">
    <location>
        <begin position="1956"/>
        <end position="1970"/>
    </location>
</feature>
<feature type="compositionally biased region" description="Basic residues" evidence="1">
    <location>
        <begin position="62"/>
        <end position="76"/>
    </location>
</feature>
<feature type="compositionally biased region" description="Polar residues" evidence="1">
    <location>
        <begin position="557"/>
        <end position="574"/>
    </location>
</feature>
<feature type="compositionally biased region" description="Basic and acidic residues" evidence="1">
    <location>
        <begin position="1685"/>
        <end position="1708"/>
    </location>
</feature>
<feature type="compositionally biased region" description="Acidic residues" evidence="1">
    <location>
        <begin position="2161"/>
        <end position="2175"/>
    </location>
</feature>
<evidence type="ECO:0000313" key="3">
    <source>
        <dbReference type="Proteomes" id="UP001281761"/>
    </source>
</evidence>
<feature type="compositionally biased region" description="Basic and acidic residues" evidence="1">
    <location>
        <begin position="2323"/>
        <end position="2343"/>
    </location>
</feature>
<feature type="compositionally biased region" description="Acidic residues" evidence="1">
    <location>
        <begin position="2101"/>
        <end position="2115"/>
    </location>
</feature>
<feature type="compositionally biased region" description="Basic and acidic residues" evidence="1">
    <location>
        <begin position="2639"/>
        <end position="2656"/>
    </location>
</feature>
<keyword evidence="3" id="KW-1185">Reference proteome</keyword>
<feature type="compositionally biased region" description="Basic and acidic residues" evidence="1">
    <location>
        <begin position="872"/>
        <end position="891"/>
    </location>
</feature>
<feature type="compositionally biased region" description="Basic and acidic residues" evidence="1">
    <location>
        <begin position="592"/>
        <end position="605"/>
    </location>
</feature>
<dbReference type="EMBL" id="JARBJD010000003">
    <property type="protein sequence ID" value="KAK2964143.1"/>
    <property type="molecule type" value="Genomic_DNA"/>
</dbReference>
<feature type="compositionally biased region" description="Basic and acidic residues" evidence="1">
    <location>
        <begin position="2176"/>
        <end position="2190"/>
    </location>
</feature>
<evidence type="ECO:0000313" key="2">
    <source>
        <dbReference type="EMBL" id="KAK2964143.1"/>
    </source>
</evidence>
<feature type="compositionally biased region" description="Acidic residues" evidence="1">
    <location>
        <begin position="1675"/>
        <end position="1684"/>
    </location>
</feature>
<feature type="compositionally biased region" description="Low complexity" evidence="1">
    <location>
        <begin position="2687"/>
        <end position="2706"/>
    </location>
</feature>
<feature type="compositionally biased region" description="Polar residues" evidence="1">
    <location>
        <begin position="1105"/>
        <end position="1120"/>
    </location>
</feature>
<feature type="compositionally biased region" description="Basic and acidic residues" evidence="1">
    <location>
        <begin position="2086"/>
        <end position="2100"/>
    </location>
</feature>
<feature type="compositionally biased region" description="Basic and acidic residues" evidence="1">
    <location>
        <begin position="1627"/>
        <end position="1674"/>
    </location>
</feature>
<dbReference type="Proteomes" id="UP001281761">
    <property type="component" value="Unassembled WGS sequence"/>
</dbReference>
<feature type="compositionally biased region" description="Basic and acidic residues" evidence="1">
    <location>
        <begin position="2137"/>
        <end position="2160"/>
    </location>
</feature>
<gene>
    <name evidence="2" type="ORF">BLNAU_674</name>
</gene>
<reference evidence="2 3" key="1">
    <citation type="journal article" date="2022" name="bioRxiv">
        <title>Genomics of Preaxostyla Flagellates Illuminates Evolutionary Transitions and the Path Towards Mitochondrial Loss.</title>
        <authorList>
            <person name="Novak L.V.F."/>
            <person name="Treitli S.C."/>
            <person name="Pyrih J."/>
            <person name="Halakuc P."/>
            <person name="Pipaliya S.V."/>
            <person name="Vacek V."/>
            <person name="Brzon O."/>
            <person name="Soukal P."/>
            <person name="Eme L."/>
            <person name="Dacks J.B."/>
            <person name="Karnkowska A."/>
            <person name="Elias M."/>
            <person name="Hampl V."/>
        </authorList>
    </citation>
    <scope>NUCLEOTIDE SEQUENCE [LARGE SCALE GENOMIC DNA]</scope>
    <source>
        <strain evidence="2">NAU3</strain>
        <tissue evidence="2">Gut</tissue>
    </source>
</reference>
<feature type="compositionally biased region" description="Acidic residues" evidence="1">
    <location>
        <begin position="1941"/>
        <end position="1955"/>
    </location>
</feature>
<feature type="compositionally biased region" description="Polar residues" evidence="1">
    <location>
        <begin position="1139"/>
        <end position="1150"/>
    </location>
</feature>
<feature type="compositionally biased region" description="Basic and acidic residues" evidence="1">
    <location>
        <begin position="1986"/>
        <end position="2010"/>
    </location>
</feature>
<feature type="compositionally biased region" description="Low complexity" evidence="1">
    <location>
        <begin position="682"/>
        <end position="695"/>
    </location>
</feature>
<feature type="region of interest" description="Disordered" evidence="1">
    <location>
        <begin position="2679"/>
        <end position="2706"/>
    </location>
</feature>
<feature type="compositionally biased region" description="Polar residues" evidence="1">
    <location>
        <begin position="2549"/>
        <end position="2568"/>
    </location>
</feature>
<feature type="compositionally biased region" description="Acidic residues" evidence="1">
    <location>
        <begin position="1911"/>
        <end position="1925"/>
    </location>
</feature>
<feature type="compositionally biased region" description="Basic and acidic residues" evidence="1">
    <location>
        <begin position="2026"/>
        <end position="2040"/>
    </location>
</feature>
<feature type="compositionally biased region" description="Basic and acidic residues" evidence="1">
    <location>
        <begin position="2487"/>
        <end position="2510"/>
    </location>
</feature>
<feature type="compositionally biased region" description="Polar residues" evidence="1">
    <location>
        <begin position="812"/>
        <end position="845"/>
    </location>
</feature>
<protein>
    <submittedName>
        <fullName evidence="2">Aspartyl/asparaginyl beta-hydroxylase</fullName>
    </submittedName>
</protein>
<feature type="compositionally biased region" description="Polar residues" evidence="1">
    <location>
        <begin position="606"/>
        <end position="633"/>
    </location>
</feature>
<feature type="compositionally biased region" description="Acidic residues" evidence="1">
    <location>
        <begin position="2071"/>
        <end position="2085"/>
    </location>
</feature>
<feature type="compositionally biased region" description="Polar residues" evidence="1">
    <location>
        <begin position="1352"/>
        <end position="1365"/>
    </location>
</feature>
<feature type="compositionally biased region" description="Polar residues" evidence="1">
    <location>
        <begin position="1039"/>
        <end position="1051"/>
    </location>
</feature>
<feature type="compositionally biased region" description="Basic and acidic residues" evidence="1">
    <location>
        <begin position="2438"/>
        <end position="2453"/>
    </location>
</feature>
<feature type="compositionally biased region" description="Basic and acidic residues" evidence="1">
    <location>
        <begin position="1896"/>
        <end position="1910"/>
    </location>
</feature>
<feature type="compositionally biased region" description="Basic and acidic residues" evidence="1">
    <location>
        <begin position="1375"/>
        <end position="1412"/>
    </location>
</feature>
<feature type="compositionally biased region" description="Basic and acidic residues" evidence="1">
    <location>
        <begin position="1852"/>
        <end position="1889"/>
    </location>
</feature>
<feature type="compositionally biased region" description="Low complexity" evidence="1">
    <location>
        <begin position="742"/>
        <end position="772"/>
    </location>
</feature>
<feature type="compositionally biased region" description="Basic and acidic residues" evidence="1">
    <location>
        <begin position="2529"/>
        <end position="2538"/>
    </location>
</feature>
<proteinExistence type="predicted"/>
<dbReference type="PANTHER" id="PTHR36812:SF9">
    <property type="entry name" value="MYB-LIKE PROTEIN X ISOFORM X1"/>
    <property type="match status" value="1"/>
</dbReference>
<feature type="compositionally biased region" description="Acidic residues" evidence="1">
    <location>
        <begin position="2041"/>
        <end position="2055"/>
    </location>
</feature>
<feature type="compositionally biased region" description="Basic and acidic residues" evidence="1">
    <location>
        <begin position="1789"/>
        <end position="1822"/>
    </location>
</feature>
<name>A0ABQ9YK55_9EUKA</name>
<feature type="compositionally biased region" description="Polar residues" evidence="1">
    <location>
        <begin position="12"/>
        <end position="22"/>
    </location>
</feature>
<feature type="compositionally biased region" description="Basic and acidic residues" evidence="1">
    <location>
        <begin position="2116"/>
        <end position="2130"/>
    </location>
</feature>
<feature type="region of interest" description="Disordered" evidence="1">
    <location>
        <begin position="1334"/>
        <end position="1484"/>
    </location>
</feature>
<feature type="region of interest" description="Disordered" evidence="1">
    <location>
        <begin position="1521"/>
        <end position="2604"/>
    </location>
</feature>
<feature type="compositionally biased region" description="Basic and acidic residues" evidence="1">
    <location>
        <begin position="576"/>
        <end position="585"/>
    </location>
</feature>
<feature type="compositionally biased region" description="Basic and acidic residues" evidence="1">
    <location>
        <begin position="2236"/>
        <end position="2250"/>
    </location>
</feature>
<feature type="compositionally biased region" description="Basic and acidic residues" evidence="1">
    <location>
        <begin position="1521"/>
        <end position="1531"/>
    </location>
</feature>
<feature type="compositionally biased region" description="Basic and acidic residues" evidence="1">
    <location>
        <begin position="1721"/>
        <end position="1735"/>
    </location>
</feature>
<feature type="compositionally biased region" description="Basic and acidic residues" evidence="1">
    <location>
        <begin position="2350"/>
        <end position="2373"/>
    </location>
</feature>
<organism evidence="2 3">
    <name type="scientific">Blattamonas nauphoetae</name>
    <dbReference type="NCBI Taxonomy" id="2049346"/>
    <lineage>
        <taxon>Eukaryota</taxon>
        <taxon>Metamonada</taxon>
        <taxon>Preaxostyla</taxon>
        <taxon>Oxymonadida</taxon>
        <taxon>Blattamonas</taxon>
    </lineage>
</organism>
<feature type="compositionally biased region" description="Basic and acidic residues" evidence="1">
    <location>
        <begin position="326"/>
        <end position="340"/>
    </location>
</feature>
<feature type="compositionally biased region" description="Basic and acidic residues" evidence="1">
    <location>
        <begin position="106"/>
        <end position="117"/>
    </location>
</feature>
<feature type="compositionally biased region" description="Basic and acidic residues" evidence="1">
    <location>
        <begin position="458"/>
        <end position="474"/>
    </location>
</feature>
<feature type="compositionally biased region" description="Acidic residues" evidence="1">
    <location>
        <begin position="1971"/>
        <end position="1985"/>
    </location>
</feature>
<feature type="compositionally biased region" description="Basic and acidic residues" evidence="1">
    <location>
        <begin position="704"/>
        <end position="721"/>
    </location>
</feature>
<feature type="compositionally biased region" description="Basic and acidic residues" evidence="1">
    <location>
        <begin position="2384"/>
        <end position="2399"/>
    </location>
</feature>
<feature type="compositionally biased region" description="Polar residues" evidence="1">
    <location>
        <begin position="950"/>
        <end position="980"/>
    </location>
</feature>
<sequence>MKKLENPLLTPHPTQFAETVQPASIPALPLSMPAQQKKCRRGESSEHQRSPSNSSDSSVAHRPQRKRHKTQTKHERKTPSNPHISTSDHHNVHPSSTEQTDSSTTEQKKPNDIHFSEVQEPVSPVSVLPHLTKNNHKPHHRQQPALQGEHLNSEEGKDRRERESRKEVQPRKEENHQSQPVFAPKRVERSHRDIISDDHIIQDMHGDEHTGSKSLRDETLNTNKGIDLKEDIQGREQDDISPIEENSGNREGSQRDNSERGSSTQESSDESDNQPTAELSQPGHEILANRRPTFIETKEETTTKSQKTENLADDSDNQQLQQIEGAGDHTSQEHLKDHTPSKQIGDNLEQELHEDTLTAGRLSERERDLVRTKSSSPFESEDSISLHIHTSPQIPERPDTNEIDQNKSPSIDDSTIQQNDTEEHQTQPAFTQERTERSPQNIISEGHSVQEADPAEQTPRDEEEKQEDDNRFERVSQNSSCLEDGGVNSETIRLDRKGTQTPRTDNSLITESVRVMDSHQNQSQTDDDPFDSKRKSPPIIHPSISANTFGEDHTSFLPESQQHVLIQSTSTSQAEPLRHIRKSETENPIVHAHNDSTSRPKETSTRDSQFTSPPSKSQNRTDSTQISLPTQLQPKRHVSSPSIPHLPLRQQQLSPPSGEETTLPESRQPPTFFHSSKEPSRKASTSSKTSSDSPSGQNNPETGDISKPESSKRRHTEHEKILTTNIVPHLQQSATVPPLFYSQQETDTSSQSQFQQESEDLQSPPLSRSPSLHNRGSPRTPPSIARLKAFMKQNAQPSSQSPSEHSSYQSPVQSHETTPSSFRLRSPSSHNQSTASPSRHSIHLQSSPSLPDSPPHSAAHMEQLRRNPSSLRNEESKTGRKELVEKKRQEPIDMIPNPPSLTLLGADSDYGRGGKQVRPLSSIKSQPALSSPEHPKSKSTTLRTHHTAYANPQRSANHSPHSSPGQTSPRVVSQSPATSSRKSHPSFLIVPLTTAPEQSHIKSSTSSVQSSTHTSQRPSHSSSLPRHVQVVVHHPQEQKSSTHPSLGSAQSDPERTSHRGSVATSSEVKKDSILIDQETLRFYTSDTPESHQTSPHLSHSRHSESPSNTSHSLIRSQLQDSSHKSTEPVENGDVVESGYTEQILSPLDQSNHTKDPTPAQGLSESFVLTPSLTASPQHPPNQSTTSPLQKTPTPSPDMLSRVSSEHPESPTHDQMHDLSSDVSSDDSSSEEIVGLRSQPDESSYSLIIHLNPKPTTSSFGGRHGPGSSLADPKADKKKRKKEMKRQERAIGSVQSSIQRQILGETRRVPATGYEELGMLSMIDDDLLKDADAEIFGDDAPTRERRVLPKIRFSNNDPQRSQTPSKEQQENEPEMTENKAKDQVIVEVIQEKEEYGRNGEIEPKEHEEVDSPHQTDSAQTTADTPISSLHTSHSSLHSVSANPVPQIHYLSISVDPPPPSDSPKSNETERNRKTTDQELIHTHPAIEESLIVDQVTTDHAAPLQNERPSSQFGNIKVVISKRTRDNETEKLIQFEQLTTPKHHVEEPTDEKEEQPILAHAHDQQVHQSEDDWDGGTISDQSVSTGEEQFAEENGKKEYNETKQKENETKEAEDRNGDLSQNIPEEGDITGKEGSMKTEQTHELDSPNEGKADKVEEKEDVQKEDKQVDESVPKTEENEELNEELEATERGEEVKGEEKQDMQEQNEKADILSPELTMTTNIHNEERPESVSEQMKDNRKKHLMIDPLLEETKSPIQIEMTVEQPTRETQEEQKSEPTDRQVEDPQPNSIKGDHDQAMLEASLRVEDPEDPNREPNGVVEDKLADQSPSIETVVVIEENDAKHCAEENSEEEMKENKEEKKGNEETFNEKKDIEEIDKEKEDSEEIAKEKEDTEEIVDEKKEDSEEIAKEKEDTEEIVDEKEDCEEIEKEKEDSEEIAKEKEDTEEIVDEKEDCEEIEKEKEDSEEIAKEKEDTEEIVDEKEDCEEIEKEKEDTEEIEKEKEDSEEIAKEKEDTEEIVDEKEDCEEIEKEKEDTEEIEKEKEDTEEIVDEKEDTEEIEKEKEDSEEIAKEKEDTEEIVDEKEDTEEIEKEKEDTEEIEKEKEDTEEIVDEKEDTEEIEKEKEDTEEIEKEKEDAEEIVDEKKDTEEIEKEKEDTEEIEKEKEDTEEIVDEKEDTEEIEKEKEDTEEIEKEKEDAEEIVDEKEDTEEIEKEKEDCEEIEKEKEDTEEIVDEKEDTEEIEKEKEDTEEIEKEKEDAEEIVDEKKDDRKKMEDEKDEEDGKMKAEVGIHPMEKEEGILEEKKNDGKKDGEKEEDRKTTDEDIVEEKEDDTKSEVERMKDEEKREHLEKDDEDGKTEERKTQNISKDDIVEENEGRQKEEEDTPQTGRKAISERDVTREDEKEEHVEEEIPVQKGENYEDEKKCDTKKKELKEEVYGTNENESEEKREEIETKDLKNEGSIKTTDVAQTGIEEEKEQEAADTQPDEMGGGSQKTEDIKERANTPEKSEQTEQKSEEELKDEPETAPGATFQTVEKTIDAQKDEPTPLDMEESICVSPQTHNQTSLDQNDYASIQNEDDIASSSTLSQSPSSSSLYSSSSDNSSDLEYDPVRAQQAETHILQKCGVVSGFRGEVVIEVDSFDTDEESPRDTWLSDREVQDDSIPRLSSPQDTQPLHRYVSVSSFRKPSGLFNNPPQLTPHSPTTPLTTNTQQQRRVRVKMVSKEGANEKTLSVIEIENDEDDENEMDDAKLTEIGTEIATWMTQESMEGKVNKLHQRDISH</sequence>
<feature type="compositionally biased region" description="Basic and acidic residues" evidence="1">
    <location>
        <begin position="1463"/>
        <end position="1484"/>
    </location>
</feature>
<feature type="compositionally biased region" description="Polar residues" evidence="1">
    <location>
        <begin position="1082"/>
        <end position="1097"/>
    </location>
</feature>
<feature type="compositionally biased region" description="Acidic residues" evidence="1">
    <location>
        <begin position="2011"/>
        <end position="2025"/>
    </location>
</feature>
<evidence type="ECO:0000256" key="1">
    <source>
        <dbReference type="SAM" id="MobiDB-lite"/>
    </source>
</evidence>
<comment type="caution">
    <text evidence="2">The sequence shown here is derived from an EMBL/GenBank/DDBJ whole genome shotgun (WGS) entry which is preliminary data.</text>
</comment>
<dbReference type="PANTHER" id="PTHR36812">
    <property type="entry name" value="NEUROFILAMENT TRIPLET M PROTEIN-LIKE PROTEIN"/>
    <property type="match status" value="1"/>
</dbReference>
<feature type="compositionally biased region" description="Basic and acidic residues" evidence="1">
    <location>
        <begin position="2056"/>
        <end position="2070"/>
    </location>
</feature>
<feature type="compositionally biased region" description="Polar residues" evidence="1">
    <location>
        <begin position="1413"/>
        <end position="1425"/>
    </location>
</feature>
<feature type="compositionally biased region" description="Low complexity" evidence="1">
    <location>
        <begin position="118"/>
        <end position="127"/>
    </location>
</feature>
<feature type="compositionally biased region" description="Polar residues" evidence="1">
    <location>
        <begin position="722"/>
        <end position="735"/>
    </location>
</feature>
<feature type="compositionally biased region" description="Low complexity" evidence="1">
    <location>
        <begin position="1426"/>
        <end position="1439"/>
    </location>
</feature>
<feature type="compositionally biased region" description="Basic and acidic residues" evidence="1">
    <location>
        <begin position="226"/>
        <end position="238"/>
    </location>
</feature>
<feature type="compositionally biased region" description="Basic and acidic residues" evidence="1">
    <location>
        <begin position="185"/>
        <end position="219"/>
    </location>
</feature>
<feature type="compositionally biased region" description="Low complexity" evidence="1">
    <location>
        <begin position="1001"/>
        <end position="1016"/>
    </location>
</feature>
<feature type="compositionally biased region" description="Low complexity" evidence="1">
    <location>
        <begin position="95"/>
        <end position="105"/>
    </location>
</feature>
<accession>A0ABQ9YK55</accession>